<evidence type="ECO:0008006" key="3">
    <source>
        <dbReference type="Google" id="ProtNLM"/>
    </source>
</evidence>
<evidence type="ECO:0000313" key="1">
    <source>
        <dbReference type="EMBL" id="CAD7621443.1"/>
    </source>
</evidence>
<organism evidence="1">
    <name type="scientific">Medioppia subpectinata</name>
    <dbReference type="NCBI Taxonomy" id="1979941"/>
    <lineage>
        <taxon>Eukaryota</taxon>
        <taxon>Metazoa</taxon>
        <taxon>Ecdysozoa</taxon>
        <taxon>Arthropoda</taxon>
        <taxon>Chelicerata</taxon>
        <taxon>Arachnida</taxon>
        <taxon>Acari</taxon>
        <taxon>Acariformes</taxon>
        <taxon>Sarcoptiformes</taxon>
        <taxon>Oribatida</taxon>
        <taxon>Brachypylina</taxon>
        <taxon>Oppioidea</taxon>
        <taxon>Oppiidae</taxon>
        <taxon>Medioppia</taxon>
    </lineage>
</organism>
<sequence length="305" mass="34611">MKRSFNSMNGNTSAADDKSVRRVGQYVLGMRLGNSPVRSIVQCLARRIGDPQSDRFFAVKILTLEDLYNESQDDRQGKMLLHTEYSLLSLLHDMNGVIHVYGLFKDEAMEEREVSAGQWFPFYDSVPQELFRKIKCAEYSVPKESRVSFSTISIIHKLLVLNPRERMTAEHVLDALQTSLALWLSTKNMISQLQVVPDIDQQLNTNNDNKSDEVTAKETKKLQLKGNELFVNNYKQIVDNRVDVPNAEPSTSGSHKHSVIHLTSGRIRTTPIGTLPIRRIESDAKPLTAQQLLYYKSLISNSNDT</sequence>
<evidence type="ECO:0000313" key="2">
    <source>
        <dbReference type="Proteomes" id="UP000759131"/>
    </source>
</evidence>
<keyword evidence="2" id="KW-1185">Reference proteome</keyword>
<protein>
    <recommendedName>
        <fullName evidence="3">Protein kinase domain-containing protein</fullName>
    </recommendedName>
</protein>
<dbReference type="AlphaFoldDB" id="A0A7R9KGF0"/>
<dbReference type="EMBL" id="OC855189">
    <property type="protein sequence ID" value="CAD7621443.1"/>
    <property type="molecule type" value="Genomic_DNA"/>
</dbReference>
<reference evidence="1" key="1">
    <citation type="submission" date="2020-11" db="EMBL/GenBank/DDBJ databases">
        <authorList>
            <person name="Tran Van P."/>
        </authorList>
    </citation>
    <scope>NUCLEOTIDE SEQUENCE</scope>
</reference>
<dbReference type="InterPro" id="IPR011009">
    <property type="entry name" value="Kinase-like_dom_sf"/>
</dbReference>
<name>A0A7R9KGF0_9ACAR</name>
<dbReference type="InterPro" id="IPR024104">
    <property type="entry name" value="Tribbles/Ser_Thr_kinase_40"/>
</dbReference>
<gene>
    <name evidence="1" type="ORF">OSB1V03_LOCUS1914</name>
</gene>
<dbReference type="PANTHER" id="PTHR22961:SF16">
    <property type="entry name" value="SERINE_THREONINE-PROTEIN KINASE 40"/>
    <property type="match status" value="1"/>
</dbReference>
<dbReference type="OrthoDB" id="410920at2759"/>
<dbReference type="Proteomes" id="UP000759131">
    <property type="component" value="Unassembled WGS sequence"/>
</dbReference>
<accession>A0A7R9KGF0</accession>
<dbReference type="Gene3D" id="1.10.510.10">
    <property type="entry name" value="Transferase(Phosphotransferase) domain 1"/>
    <property type="match status" value="1"/>
</dbReference>
<dbReference type="PANTHER" id="PTHR22961">
    <property type="entry name" value="SER/THR PROTEIN KINASE-TRB"/>
    <property type="match status" value="1"/>
</dbReference>
<dbReference type="SUPFAM" id="SSF56112">
    <property type="entry name" value="Protein kinase-like (PK-like)"/>
    <property type="match status" value="1"/>
</dbReference>
<dbReference type="EMBL" id="CAJPIZ010000614">
    <property type="protein sequence ID" value="CAG2101873.1"/>
    <property type="molecule type" value="Genomic_DNA"/>
</dbReference>
<proteinExistence type="predicted"/>